<dbReference type="SUPFAM" id="SSF140453">
    <property type="entry name" value="EsxAB dimer-like"/>
    <property type="match status" value="1"/>
</dbReference>
<reference evidence="1 2" key="1">
    <citation type="submission" date="2019-06" db="EMBL/GenBank/DDBJ databases">
        <title>Sequencing the genomes of 1000 actinobacteria strains.</title>
        <authorList>
            <person name="Klenk H.-P."/>
        </authorList>
    </citation>
    <scope>NUCLEOTIDE SEQUENCE [LARGE SCALE GENOMIC DNA]</scope>
    <source>
        <strain evidence="1 2">DSM 18935</strain>
    </source>
</reference>
<dbReference type="OrthoDB" id="5244663at2"/>
<organism evidence="1 2">
    <name type="scientific">Marihabitans asiaticum</name>
    <dbReference type="NCBI Taxonomy" id="415218"/>
    <lineage>
        <taxon>Bacteria</taxon>
        <taxon>Bacillati</taxon>
        <taxon>Actinomycetota</taxon>
        <taxon>Actinomycetes</taxon>
        <taxon>Micrococcales</taxon>
        <taxon>Intrasporangiaceae</taxon>
        <taxon>Marihabitans</taxon>
    </lineage>
</organism>
<dbReference type="InterPro" id="IPR036689">
    <property type="entry name" value="ESAT-6-like_sf"/>
</dbReference>
<sequence>MSAWKGMNVAQVQKEGRDLDRIAGELKRISGELDKEVREIDTNWNGEDSKKFVQEWEGEHKGKIEAAIRLLQDMSEKVERNARGQQDTSNA</sequence>
<dbReference type="AlphaFoldDB" id="A0A560WG12"/>
<dbReference type="InterPro" id="IPR010310">
    <property type="entry name" value="T7SS_ESAT-6-like"/>
</dbReference>
<accession>A0A560WG12</accession>
<keyword evidence="2" id="KW-1185">Reference proteome</keyword>
<evidence type="ECO:0000313" key="1">
    <source>
        <dbReference type="EMBL" id="TWD16548.1"/>
    </source>
</evidence>
<evidence type="ECO:0000313" key="2">
    <source>
        <dbReference type="Proteomes" id="UP000315628"/>
    </source>
</evidence>
<dbReference type="Gene3D" id="1.10.287.1060">
    <property type="entry name" value="ESAT-6-like"/>
    <property type="match status" value="1"/>
</dbReference>
<name>A0A560WG12_9MICO</name>
<dbReference type="EMBL" id="VIUW01000001">
    <property type="protein sequence ID" value="TWD16548.1"/>
    <property type="molecule type" value="Genomic_DNA"/>
</dbReference>
<comment type="caution">
    <text evidence="1">The sequence shown here is derived from an EMBL/GenBank/DDBJ whole genome shotgun (WGS) entry which is preliminary data.</text>
</comment>
<gene>
    <name evidence="1" type="ORF">FB557_0071</name>
</gene>
<protein>
    <submittedName>
        <fullName evidence="1">WXG100 family type VII secretion target</fullName>
    </submittedName>
</protein>
<dbReference type="Proteomes" id="UP000315628">
    <property type="component" value="Unassembled WGS sequence"/>
</dbReference>
<dbReference type="Pfam" id="PF06013">
    <property type="entry name" value="WXG100"/>
    <property type="match status" value="1"/>
</dbReference>
<proteinExistence type="predicted"/>
<dbReference type="RefSeq" id="WP_144854611.1">
    <property type="nucleotide sequence ID" value="NZ_BAAAYT010000001.1"/>
</dbReference>